<accession>A0A1I6HJ96</accession>
<feature type="transmembrane region" description="Helical" evidence="1">
    <location>
        <begin position="29"/>
        <end position="50"/>
    </location>
</feature>
<dbReference type="EMBL" id="FOYQ01000002">
    <property type="protein sequence ID" value="SFR54543.1"/>
    <property type="molecule type" value="Genomic_DNA"/>
</dbReference>
<dbReference type="RefSeq" id="WP_092983288.1">
    <property type="nucleotide sequence ID" value="NZ_FOYQ01000002.1"/>
</dbReference>
<evidence type="ECO:0000256" key="1">
    <source>
        <dbReference type="SAM" id="Phobius"/>
    </source>
</evidence>
<sequence length="172" mass="20459">MWSPKSYAQYQPIPSLHIRDFLVEAGPEILLFVIPSVAIALFYVSLFIPWNQNRQLRRWLLQNRRAVRQLLILNFTLKRLRPKLPGCSSCTAGRFELWDHDRNLLVFRCMNCRRNITVSVFQFQEVRQILNNLPGLFIVLRQLSYKPFDALGRHLQALCVETEVFARRYLRR</sequence>
<gene>
    <name evidence="2" type="ORF">SAMN04490243_2813</name>
</gene>
<proteinExistence type="predicted"/>
<name>A0A1I6HJ96_9FLAO</name>
<keyword evidence="1" id="KW-0812">Transmembrane</keyword>
<evidence type="ECO:0000313" key="2">
    <source>
        <dbReference type="EMBL" id="SFR54543.1"/>
    </source>
</evidence>
<keyword evidence="3" id="KW-1185">Reference proteome</keyword>
<reference evidence="2 3" key="1">
    <citation type="submission" date="2016-10" db="EMBL/GenBank/DDBJ databases">
        <authorList>
            <person name="de Groot N.N."/>
        </authorList>
    </citation>
    <scope>NUCLEOTIDE SEQUENCE [LARGE SCALE GENOMIC DNA]</scope>
    <source>
        <strain evidence="2 3">DSM 21019</strain>
    </source>
</reference>
<keyword evidence="1" id="KW-1133">Transmembrane helix</keyword>
<dbReference type="AlphaFoldDB" id="A0A1I6HJ96"/>
<protein>
    <submittedName>
        <fullName evidence="2">Uncharacterized protein</fullName>
    </submittedName>
</protein>
<evidence type="ECO:0000313" key="3">
    <source>
        <dbReference type="Proteomes" id="UP000199534"/>
    </source>
</evidence>
<keyword evidence="1" id="KW-0472">Membrane</keyword>
<organism evidence="2 3">
    <name type="scientific">Robiginitalea myxolifaciens</name>
    <dbReference type="NCBI Taxonomy" id="400055"/>
    <lineage>
        <taxon>Bacteria</taxon>
        <taxon>Pseudomonadati</taxon>
        <taxon>Bacteroidota</taxon>
        <taxon>Flavobacteriia</taxon>
        <taxon>Flavobacteriales</taxon>
        <taxon>Flavobacteriaceae</taxon>
        <taxon>Robiginitalea</taxon>
    </lineage>
</organism>
<dbReference type="Proteomes" id="UP000199534">
    <property type="component" value="Unassembled WGS sequence"/>
</dbReference>
<dbReference type="OrthoDB" id="1450292at2"/>